<dbReference type="InterPro" id="IPR024775">
    <property type="entry name" value="DinB-like"/>
</dbReference>
<name>A0ABS8AP75_9BACT</name>
<feature type="domain" description="DinB-like" evidence="1">
    <location>
        <begin position="25"/>
        <end position="154"/>
    </location>
</feature>
<evidence type="ECO:0000313" key="3">
    <source>
        <dbReference type="Proteomes" id="UP001165296"/>
    </source>
</evidence>
<dbReference type="SUPFAM" id="SSF109854">
    <property type="entry name" value="DinB/YfiT-like putative metalloenzymes"/>
    <property type="match status" value="1"/>
</dbReference>
<reference evidence="2" key="1">
    <citation type="submission" date="2021-10" db="EMBL/GenBank/DDBJ databases">
        <authorList>
            <person name="Dean J.D."/>
            <person name="Kim M.K."/>
            <person name="Newey C.N."/>
            <person name="Stoker T.S."/>
            <person name="Thompson D.W."/>
            <person name="Grose J.H."/>
        </authorList>
    </citation>
    <scope>NUCLEOTIDE SEQUENCE</scope>
    <source>
        <strain evidence="2">BT178</strain>
    </source>
</reference>
<comment type="caution">
    <text evidence="2">The sequence shown here is derived from an EMBL/GenBank/DDBJ whole genome shotgun (WGS) entry which is preliminary data.</text>
</comment>
<dbReference type="Pfam" id="PF12867">
    <property type="entry name" value="DinB_2"/>
    <property type="match status" value="1"/>
</dbReference>
<dbReference type="InterPro" id="IPR034660">
    <property type="entry name" value="DinB/YfiT-like"/>
</dbReference>
<dbReference type="RefSeq" id="WP_226172259.1">
    <property type="nucleotide sequence ID" value="NZ_JAJADR010000001.1"/>
</dbReference>
<evidence type="ECO:0000313" key="2">
    <source>
        <dbReference type="EMBL" id="MCB2407116.1"/>
    </source>
</evidence>
<accession>A0ABS8AP75</accession>
<gene>
    <name evidence="2" type="ORF">LGH74_03950</name>
</gene>
<dbReference type="Gene3D" id="1.20.120.450">
    <property type="entry name" value="dinb family like domain"/>
    <property type="match status" value="1"/>
</dbReference>
<evidence type="ECO:0000259" key="1">
    <source>
        <dbReference type="Pfam" id="PF12867"/>
    </source>
</evidence>
<dbReference type="EMBL" id="JAJADR010000001">
    <property type="protein sequence ID" value="MCB2407116.1"/>
    <property type="molecule type" value="Genomic_DNA"/>
</dbReference>
<sequence length="163" mass="17704">MTELHRIQDQLTRAFNGEAWSGPSLLATLEPVAAGQAAARPLPQAHSIWEIVLHLTTWTNVVRQRVATRQSQPVPDTVDWPAQPAAPDEAQWQQALAQLRAAHELLLTDVAALNDDALEEPIGEEAGSEPGRANTVYVLLHGLAQHNLYHAGQIALLRKAAGN</sequence>
<organism evidence="2 3">
    <name type="scientific">Hymenobacter lucidus</name>
    <dbReference type="NCBI Taxonomy" id="2880930"/>
    <lineage>
        <taxon>Bacteria</taxon>
        <taxon>Pseudomonadati</taxon>
        <taxon>Bacteroidota</taxon>
        <taxon>Cytophagia</taxon>
        <taxon>Cytophagales</taxon>
        <taxon>Hymenobacteraceae</taxon>
        <taxon>Hymenobacter</taxon>
    </lineage>
</organism>
<dbReference type="Proteomes" id="UP001165296">
    <property type="component" value="Unassembled WGS sequence"/>
</dbReference>
<protein>
    <submittedName>
        <fullName evidence="2">DinB family protein</fullName>
    </submittedName>
</protein>
<keyword evidence="3" id="KW-1185">Reference proteome</keyword>
<proteinExistence type="predicted"/>